<evidence type="ECO:0000256" key="1">
    <source>
        <dbReference type="SAM" id="Phobius"/>
    </source>
</evidence>
<feature type="transmembrane region" description="Helical" evidence="1">
    <location>
        <begin position="106"/>
        <end position="125"/>
    </location>
</feature>
<keyword evidence="3" id="KW-1185">Reference proteome</keyword>
<protein>
    <submittedName>
        <fullName evidence="2">Uncharacterized protein</fullName>
    </submittedName>
</protein>
<feature type="transmembrane region" description="Helical" evidence="1">
    <location>
        <begin position="71"/>
        <end position="94"/>
    </location>
</feature>
<dbReference type="STRING" id="134849.SAMN05443668_1096"/>
<gene>
    <name evidence="2" type="ORF">SAMN05443668_1096</name>
</gene>
<sequence>MIQPSGQRRLAEEPSLLREVRAAMFALVSLCLSVTLHSWAHGGTPAPAGMVAGAGLMLGLGTLLGNRRRGFVVIVGALGVAQAVLHVVFSVSSAGGHVMAPPHSPAAMLGAHLVAGALTACWLYAGEVAIWRVAGWLARRVPSLGALFALLRLAVPAPAPRLTPWRLAERPVAVPDPPWRRSVVRRGPPVRSL</sequence>
<reference evidence="2 3" key="1">
    <citation type="submission" date="2016-11" db="EMBL/GenBank/DDBJ databases">
        <authorList>
            <person name="Jaros S."/>
            <person name="Januszkiewicz K."/>
            <person name="Wedrychowicz H."/>
        </authorList>
    </citation>
    <scope>NUCLEOTIDE SEQUENCE [LARGE SCALE GENOMIC DNA]</scope>
    <source>
        <strain evidence="2 3">DSM 46144</strain>
    </source>
</reference>
<name>A0A1M7RAA9_9ACTN</name>
<feature type="transmembrane region" description="Helical" evidence="1">
    <location>
        <begin position="20"/>
        <end position="40"/>
    </location>
</feature>
<evidence type="ECO:0000313" key="3">
    <source>
        <dbReference type="Proteomes" id="UP000184440"/>
    </source>
</evidence>
<proteinExistence type="predicted"/>
<feature type="transmembrane region" description="Helical" evidence="1">
    <location>
        <begin position="46"/>
        <end position="64"/>
    </location>
</feature>
<accession>A0A1M7RAA9</accession>
<dbReference type="AlphaFoldDB" id="A0A1M7RAA9"/>
<keyword evidence="1" id="KW-0472">Membrane</keyword>
<keyword evidence="1" id="KW-0812">Transmembrane</keyword>
<dbReference type="RefSeq" id="WP_143175427.1">
    <property type="nucleotide sequence ID" value="NZ_FRCS01000009.1"/>
</dbReference>
<organism evidence="2 3">
    <name type="scientific">Cryptosporangium aurantiacum</name>
    <dbReference type="NCBI Taxonomy" id="134849"/>
    <lineage>
        <taxon>Bacteria</taxon>
        <taxon>Bacillati</taxon>
        <taxon>Actinomycetota</taxon>
        <taxon>Actinomycetes</taxon>
        <taxon>Cryptosporangiales</taxon>
        <taxon>Cryptosporangiaceae</taxon>
        <taxon>Cryptosporangium</taxon>
    </lineage>
</organism>
<dbReference type="EMBL" id="FRCS01000009">
    <property type="protein sequence ID" value="SHN43049.1"/>
    <property type="molecule type" value="Genomic_DNA"/>
</dbReference>
<dbReference type="Proteomes" id="UP000184440">
    <property type="component" value="Unassembled WGS sequence"/>
</dbReference>
<keyword evidence="1" id="KW-1133">Transmembrane helix</keyword>
<evidence type="ECO:0000313" key="2">
    <source>
        <dbReference type="EMBL" id="SHN43049.1"/>
    </source>
</evidence>
<dbReference type="OrthoDB" id="5191668at2"/>